<organism evidence="7 8">
    <name type="scientific">Clostridium amylolyticum</name>
    <dbReference type="NCBI Taxonomy" id="1121298"/>
    <lineage>
        <taxon>Bacteria</taxon>
        <taxon>Bacillati</taxon>
        <taxon>Bacillota</taxon>
        <taxon>Clostridia</taxon>
        <taxon>Eubacteriales</taxon>
        <taxon>Clostridiaceae</taxon>
        <taxon>Clostridium</taxon>
    </lineage>
</organism>
<dbReference type="PROSITE" id="PS01040">
    <property type="entry name" value="SBP_BACTERIAL_5"/>
    <property type="match status" value="1"/>
</dbReference>
<dbReference type="STRING" id="1121298.SAMN05444401_3452"/>
<keyword evidence="8" id="KW-1185">Reference proteome</keyword>
<evidence type="ECO:0000256" key="4">
    <source>
        <dbReference type="ARBA" id="ARBA00022729"/>
    </source>
</evidence>
<dbReference type="OrthoDB" id="9801912at2"/>
<dbReference type="Proteomes" id="UP000184080">
    <property type="component" value="Unassembled WGS sequence"/>
</dbReference>
<sequence>MLKRLSKLSVVFLALAISTSALAGCGKNNGQDNTAKENVPQIIKYNLGVDPKTLDPALNAAVDGATVLSNAFEGLMKLDENDKPIAGVAEKWEVSSDGLEYTFKLRKDAKWSDGQQVKAQDFEYAWKRALEPKVAAEYAYQLYYLKNGEKFNKGEAKAEDVGVKAVDETTLKVNLEYATTYFLSLMAFPTYFPVRKDIVEKDPEAWATKPESYICNGPFKMKEWKPKDTLVFVKNENYWNTKNVTLDTIEYKMIEEATSALATFRSGEVDIIEQPPAQETPQLLKDGTAKLYPYLGTYFYCLNLSPNVEKVDPAAAKVIKDPKVRKALALAINRQLIVENVTKGGQIPAFSFVPKGIPDHENKDFTSKEYYKANGDVDAAKKLLQEAGYPDGKGFPKIVLSYNTNEAHQNIAQAVQDMWKKNLNIEIELRNEEWKVFQKTRNTKNYVVARHAWIADYVDPMTFLDMWTTSSGNNDAGYSNPKYDNLIDSAKKERDLAKRTEYLHQAEEVLMDDMPIIPVYYYTNIMCTKEYVKNVRKSPLGFVFFDKAVVEKH</sequence>
<dbReference type="FunFam" id="3.10.105.10:FF:000001">
    <property type="entry name" value="Oligopeptide ABC transporter, oligopeptide-binding protein"/>
    <property type="match status" value="1"/>
</dbReference>
<gene>
    <name evidence="7" type="ORF">SAMN05444401_3452</name>
</gene>
<reference evidence="7 8" key="1">
    <citation type="submission" date="2016-11" db="EMBL/GenBank/DDBJ databases">
        <authorList>
            <person name="Jaros S."/>
            <person name="Januszkiewicz K."/>
            <person name="Wedrychowicz H."/>
        </authorList>
    </citation>
    <scope>NUCLEOTIDE SEQUENCE [LARGE SCALE GENOMIC DNA]</scope>
    <source>
        <strain evidence="7 8">DSM 21864</strain>
    </source>
</reference>
<evidence type="ECO:0000259" key="6">
    <source>
        <dbReference type="Pfam" id="PF00496"/>
    </source>
</evidence>
<dbReference type="GO" id="GO:0015833">
    <property type="term" value="P:peptide transport"/>
    <property type="evidence" value="ECO:0007669"/>
    <property type="project" value="TreeGrafter"/>
</dbReference>
<dbReference type="SUPFAM" id="SSF53850">
    <property type="entry name" value="Periplasmic binding protein-like II"/>
    <property type="match status" value="1"/>
</dbReference>
<accession>A0A1M6KPR2</accession>
<dbReference type="PROSITE" id="PS51257">
    <property type="entry name" value="PROKAR_LIPOPROTEIN"/>
    <property type="match status" value="1"/>
</dbReference>
<feature type="domain" description="Solute-binding protein family 5" evidence="6">
    <location>
        <begin position="84"/>
        <end position="474"/>
    </location>
</feature>
<dbReference type="CDD" id="cd08504">
    <property type="entry name" value="PBP2_OppA"/>
    <property type="match status" value="1"/>
</dbReference>
<name>A0A1M6KPR2_9CLOT</name>
<dbReference type="InterPro" id="IPR030678">
    <property type="entry name" value="Peptide/Ni-bd"/>
</dbReference>
<evidence type="ECO:0000256" key="2">
    <source>
        <dbReference type="ARBA" id="ARBA00005695"/>
    </source>
</evidence>
<dbReference type="InterPro" id="IPR039424">
    <property type="entry name" value="SBP_5"/>
</dbReference>
<dbReference type="RefSeq" id="WP_073009565.1">
    <property type="nucleotide sequence ID" value="NZ_FQZO01000006.1"/>
</dbReference>
<evidence type="ECO:0000256" key="1">
    <source>
        <dbReference type="ARBA" id="ARBA00004193"/>
    </source>
</evidence>
<keyword evidence="3" id="KW-0813">Transport</keyword>
<dbReference type="GO" id="GO:1904680">
    <property type="term" value="F:peptide transmembrane transporter activity"/>
    <property type="evidence" value="ECO:0007669"/>
    <property type="project" value="TreeGrafter"/>
</dbReference>
<dbReference type="PIRSF" id="PIRSF002741">
    <property type="entry name" value="MppA"/>
    <property type="match status" value="1"/>
</dbReference>
<feature type="signal peptide" evidence="5">
    <location>
        <begin position="1"/>
        <end position="23"/>
    </location>
</feature>
<dbReference type="GO" id="GO:0030288">
    <property type="term" value="C:outer membrane-bounded periplasmic space"/>
    <property type="evidence" value="ECO:0007669"/>
    <property type="project" value="UniProtKB-ARBA"/>
</dbReference>
<comment type="similarity">
    <text evidence="2">Belongs to the bacterial solute-binding protein 5 family.</text>
</comment>
<feature type="chain" id="PRO_5013087681" evidence="5">
    <location>
        <begin position="24"/>
        <end position="553"/>
    </location>
</feature>
<dbReference type="EMBL" id="FQZO01000006">
    <property type="protein sequence ID" value="SHJ60993.1"/>
    <property type="molecule type" value="Genomic_DNA"/>
</dbReference>
<evidence type="ECO:0000313" key="8">
    <source>
        <dbReference type="Proteomes" id="UP000184080"/>
    </source>
</evidence>
<dbReference type="GO" id="GO:0043190">
    <property type="term" value="C:ATP-binding cassette (ABC) transporter complex"/>
    <property type="evidence" value="ECO:0007669"/>
    <property type="project" value="InterPro"/>
</dbReference>
<dbReference type="Gene3D" id="3.10.105.10">
    <property type="entry name" value="Dipeptide-binding Protein, Domain 3"/>
    <property type="match status" value="1"/>
</dbReference>
<proteinExistence type="inferred from homology"/>
<evidence type="ECO:0000256" key="5">
    <source>
        <dbReference type="SAM" id="SignalP"/>
    </source>
</evidence>
<evidence type="ECO:0000313" key="7">
    <source>
        <dbReference type="EMBL" id="SHJ60993.1"/>
    </source>
</evidence>
<dbReference type="AlphaFoldDB" id="A0A1M6KPR2"/>
<dbReference type="Gene3D" id="3.90.76.10">
    <property type="entry name" value="Dipeptide-binding Protein, Domain 1"/>
    <property type="match status" value="1"/>
</dbReference>
<comment type="subcellular location">
    <subcellularLocation>
        <location evidence="1">Cell membrane</location>
        <topology evidence="1">Lipid-anchor</topology>
    </subcellularLocation>
</comment>
<dbReference type="InterPro" id="IPR000914">
    <property type="entry name" value="SBP_5_dom"/>
</dbReference>
<evidence type="ECO:0000256" key="3">
    <source>
        <dbReference type="ARBA" id="ARBA00022448"/>
    </source>
</evidence>
<dbReference type="Pfam" id="PF00496">
    <property type="entry name" value="SBP_bac_5"/>
    <property type="match status" value="1"/>
</dbReference>
<dbReference type="FunFam" id="3.90.76.10:FF:000001">
    <property type="entry name" value="Oligopeptide ABC transporter substrate-binding protein"/>
    <property type="match status" value="1"/>
</dbReference>
<dbReference type="PANTHER" id="PTHR30290">
    <property type="entry name" value="PERIPLASMIC BINDING COMPONENT OF ABC TRANSPORTER"/>
    <property type="match status" value="1"/>
</dbReference>
<dbReference type="PANTHER" id="PTHR30290:SF79">
    <property type="entry name" value="DIPEPTIDE-BINDING PROTEIN DPPE"/>
    <property type="match status" value="1"/>
</dbReference>
<dbReference type="InterPro" id="IPR023765">
    <property type="entry name" value="SBP_5_CS"/>
</dbReference>
<dbReference type="Gene3D" id="3.40.190.10">
    <property type="entry name" value="Periplasmic binding protein-like II"/>
    <property type="match status" value="1"/>
</dbReference>
<keyword evidence="4 5" id="KW-0732">Signal</keyword>
<protein>
    <submittedName>
        <fullName evidence="7">Oligopeptide transport system substrate-binding protein</fullName>
    </submittedName>
</protein>